<dbReference type="EMBL" id="BMNZ01000007">
    <property type="protein sequence ID" value="GGN05801.1"/>
    <property type="molecule type" value="Genomic_DNA"/>
</dbReference>
<dbReference type="PROSITE" id="PS51186">
    <property type="entry name" value="GNAT"/>
    <property type="match status" value="1"/>
</dbReference>
<dbReference type="Gene3D" id="3.40.630.30">
    <property type="match status" value="1"/>
</dbReference>
<feature type="domain" description="N-acetyltransferase" evidence="1">
    <location>
        <begin position="114"/>
        <end position="254"/>
    </location>
</feature>
<dbReference type="Pfam" id="PF08445">
    <property type="entry name" value="FR47"/>
    <property type="match status" value="1"/>
</dbReference>
<dbReference type="InterPro" id="IPR016181">
    <property type="entry name" value="Acyl_CoA_acyltransferase"/>
</dbReference>
<dbReference type="InterPro" id="IPR000182">
    <property type="entry name" value="GNAT_dom"/>
</dbReference>
<accession>A0ABQ2IDS9</accession>
<dbReference type="Proteomes" id="UP000623461">
    <property type="component" value="Unassembled WGS sequence"/>
</dbReference>
<keyword evidence="3" id="KW-1185">Reference proteome</keyword>
<sequence length="254" mass="27314">MTAVVTGHGLDGLLAETGAHPFVRWEVTDELATTWWSAAGAVAFQRTRKAVRRTVNVLGDDDGVTALLDHLPEIAATVSPERRAFSVSVPQHLEPRLRERYRVLDGGDWEWFHTTTAPAESPSHERVLPLDDVARAGEVRTFLEAHSPTADTEPGQGERWFAVEGADGSLQAVAAWGTTRAGAPHLSSVAVDTGLRGQGLGRAVVGAVTRAAVLESGVCTLGMYSHNAVARSLYLSLGYDRLCAWSSRPVVIDR</sequence>
<dbReference type="RefSeq" id="WP_052358868.1">
    <property type="nucleotide sequence ID" value="NZ_BMNZ01000007.1"/>
</dbReference>
<gene>
    <name evidence="2" type="ORF">GCM10009721_36690</name>
</gene>
<dbReference type="InterPro" id="IPR013653">
    <property type="entry name" value="GCN5-like_dom"/>
</dbReference>
<organism evidence="2 3">
    <name type="scientific">Terrabacter tumescens</name>
    <dbReference type="NCBI Taxonomy" id="60443"/>
    <lineage>
        <taxon>Bacteria</taxon>
        <taxon>Bacillati</taxon>
        <taxon>Actinomycetota</taxon>
        <taxon>Actinomycetes</taxon>
        <taxon>Micrococcales</taxon>
        <taxon>Intrasporangiaceae</taxon>
        <taxon>Terrabacter</taxon>
    </lineage>
</organism>
<dbReference type="SUPFAM" id="SSF55729">
    <property type="entry name" value="Acyl-CoA N-acyltransferases (Nat)"/>
    <property type="match status" value="1"/>
</dbReference>
<name>A0ABQ2IDS9_9MICO</name>
<evidence type="ECO:0000313" key="3">
    <source>
        <dbReference type="Proteomes" id="UP000623461"/>
    </source>
</evidence>
<evidence type="ECO:0000259" key="1">
    <source>
        <dbReference type="PROSITE" id="PS51186"/>
    </source>
</evidence>
<comment type="caution">
    <text evidence="2">The sequence shown here is derived from an EMBL/GenBank/DDBJ whole genome shotgun (WGS) entry which is preliminary data.</text>
</comment>
<proteinExistence type="predicted"/>
<reference evidence="3" key="1">
    <citation type="journal article" date="2019" name="Int. J. Syst. Evol. Microbiol.">
        <title>The Global Catalogue of Microorganisms (GCM) 10K type strain sequencing project: providing services to taxonomists for standard genome sequencing and annotation.</title>
        <authorList>
            <consortium name="The Broad Institute Genomics Platform"/>
            <consortium name="The Broad Institute Genome Sequencing Center for Infectious Disease"/>
            <person name="Wu L."/>
            <person name="Ma J."/>
        </authorList>
    </citation>
    <scope>NUCLEOTIDE SEQUENCE [LARGE SCALE GENOMIC DNA]</scope>
    <source>
        <strain evidence="3">JCM 1365</strain>
    </source>
</reference>
<protein>
    <recommendedName>
        <fullName evidence="1">N-acetyltransferase domain-containing protein</fullName>
    </recommendedName>
</protein>
<evidence type="ECO:0000313" key="2">
    <source>
        <dbReference type="EMBL" id="GGN05801.1"/>
    </source>
</evidence>